<feature type="transmembrane region" description="Helical" evidence="2">
    <location>
        <begin position="174"/>
        <end position="194"/>
    </location>
</feature>
<dbReference type="RefSeq" id="WP_390197982.1">
    <property type="nucleotide sequence ID" value="NZ_JBHSDV010000001.1"/>
</dbReference>
<keyword evidence="4" id="KW-1185">Reference proteome</keyword>
<protein>
    <recommendedName>
        <fullName evidence="1">Stage II sporulation protein M</fullName>
    </recommendedName>
</protein>
<sequence length="213" mass="24320">MLNRKNIVINHLNQYYTIYIFTIILFLTGVIFGAIIVNSMLFEQKENLFFYLERFFLHFLPDNEMASTDLFKNAMLYHIQFLAVLFFLGLAVIGLPIIWVLLFVKGVAIGFTVGFFVSQIGVKGLVLSFSAIAAQNMLIIPIYIIASAFSMIFSFTLLQSIFSKRYKLPVMQVFYRYLIVFVILAIASTVAAGLESIVSFNAMQVMSDYFIKK</sequence>
<comment type="subunit">
    <text evidence="1">Component of the MPD complex composed of SpoIIM, SpoIIP and SpoIID.</text>
</comment>
<dbReference type="InterPro" id="IPR002798">
    <property type="entry name" value="SpoIIM-like"/>
</dbReference>
<comment type="caution">
    <text evidence="3">The sequence shown here is derived from an EMBL/GenBank/DDBJ whole genome shotgun (WGS) entry which is preliminary data.</text>
</comment>
<dbReference type="NCBIfam" id="TIGR02831">
    <property type="entry name" value="spo_II_M"/>
    <property type="match status" value="1"/>
</dbReference>
<feature type="transmembrane region" description="Helical" evidence="2">
    <location>
        <begin position="138"/>
        <end position="162"/>
    </location>
</feature>
<reference evidence="4" key="1">
    <citation type="journal article" date="2019" name="Int. J. Syst. Evol. Microbiol.">
        <title>The Global Catalogue of Microorganisms (GCM) 10K type strain sequencing project: providing services to taxonomists for standard genome sequencing and annotation.</title>
        <authorList>
            <consortium name="The Broad Institute Genomics Platform"/>
            <consortium name="The Broad Institute Genome Sequencing Center for Infectious Disease"/>
            <person name="Wu L."/>
            <person name="Ma J."/>
        </authorList>
    </citation>
    <scope>NUCLEOTIDE SEQUENCE [LARGE SCALE GENOMIC DNA]</scope>
    <source>
        <strain evidence="4">KACC 14058</strain>
    </source>
</reference>
<evidence type="ECO:0000256" key="1">
    <source>
        <dbReference type="PIRNR" id="PIRNR038973"/>
    </source>
</evidence>
<dbReference type="InterPro" id="IPR014196">
    <property type="entry name" value="SpoIIM"/>
</dbReference>
<evidence type="ECO:0000313" key="4">
    <source>
        <dbReference type="Proteomes" id="UP001595880"/>
    </source>
</evidence>
<feature type="transmembrane region" description="Helical" evidence="2">
    <location>
        <begin position="16"/>
        <end position="37"/>
    </location>
</feature>
<accession>A0ABV8VTB2</accession>
<feature type="transmembrane region" description="Helical" evidence="2">
    <location>
        <begin position="81"/>
        <end position="102"/>
    </location>
</feature>
<keyword evidence="2" id="KW-1133">Transmembrane helix</keyword>
<keyword evidence="1 2" id="KW-0472">Membrane</keyword>
<keyword evidence="1" id="KW-0749">Sporulation</keyword>
<dbReference type="Proteomes" id="UP001595880">
    <property type="component" value="Unassembled WGS sequence"/>
</dbReference>
<dbReference type="EMBL" id="JBHSDV010000001">
    <property type="protein sequence ID" value="MFC4387722.1"/>
    <property type="molecule type" value="Genomic_DNA"/>
</dbReference>
<dbReference type="Pfam" id="PF01944">
    <property type="entry name" value="SpoIIM"/>
    <property type="match status" value="1"/>
</dbReference>
<keyword evidence="1 2" id="KW-0812">Transmembrane</keyword>
<organism evidence="3 4">
    <name type="scientific">Gracilibacillus marinus</name>
    <dbReference type="NCBI Taxonomy" id="630535"/>
    <lineage>
        <taxon>Bacteria</taxon>
        <taxon>Bacillati</taxon>
        <taxon>Bacillota</taxon>
        <taxon>Bacilli</taxon>
        <taxon>Bacillales</taxon>
        <taxon>Bacillaceae</taxon>
        <taxon>Gracilibacillus</taxon>
    </lineage>
</organism>
<feature type="transmembrane region" description="Helical" evidence="2">
    <location>
        <begin position="108"/>
        <end position="126"/>
    </location>
</feature>
<evidence type="ECO:0000256" key="2">
    <source>
        <dbReference type="SAM" id="Phobius"/>
    </source>
</evidence>
<comment type="function">
    <text evidence="1">Required for complete septum migration and engulfment of the forespore compartment during sporulation. Required for stabilizing and recruiting of SpoIIP to the septal membrane.</text>
</comment>
<keyword evidence="1" id="KW-1003">Cell membrane</keyword>
<name>A0ABV8VTB2_9BACI</name>
<comment type="subcellular location">
    <subcellularLocation>
        <location evidence="1">Cell membrane</location>
        <topology evidence="1">Multi-pass membrane protein</topology>
    </subcellularLocation>
    <text evidence="1">Localizes to the sporulation septum and to the second division site within the mother cell. Before the start of engulfment localizes to the septal midpoint, then spreads throughout the septum prior to becoming enriched at the leading edge of the engulfing membrane, where it remains until the completion of membrane migration. Some remain partially trapped at the septum during engulfment and upon completion of engulfment become dispersed in the outer forespore membrane. Localization of the MPD complex to the septal membrane is dependent on SpoIIB.</text>
</comment>
<evidence type="ECO:0000313" key="3">
    <source>
        <dbReference type="EMBL" id="MFC4387722.1"/>
    </source>
</evidence>
<dbReference type="PIRSF" id="PIRSF038973">
    <property type="entry name" value="SpoIIM"/>
    <property type="match status" value="1"/>
</dbReference>
<gene>
    <name evidence="3" type="primary">spoIIM</name>
    <name evidence="3" type="ORF">ACFOZ1_07825</name>
</gene>
<proteinExistence type="predicted"/>